<accession>A0A233V397</accession>
<dbReference type="GO" id="GO:0019867">
    <property type="term" value="C:outer membrane"/>
    <property type="evidence" value="ECO:0007669"/>
    <property type="project" value="InterPro"/>
</dbReference>
<dbReference type="Gene3D" id="2.40.40.10">
    <property type="entry name" value="RlpA-like domain"/>
    <property type="match status" value="1"/>
</dbReference>
<evidence type="ECO:0000256" key="2">
    <source>
        <dbReference type="SAM" id="MobiDB-lite"/>
    </source>
</evidence>
<dbReference type="AlphaFoldDB" id="A0A233V397"/>
<name>A0A233V397_FINMA</name>
<dbReference type="GO" id="GO:0004553">
    <property type="term" value="F:hydrolase activity, hydrolyzing O-glycosyl compounds"/>
    <property type="evidence" value="ECO:0007669"/>
    <property type="project" value="InterPro"/>
</dbReference>
<dbReference type="SUPFAM" id="SSF50685">
    <property type="entry name" value="Barwin-like endoglucanases"/>
    <property type="match status" value="1"/>
</dbReference>
<feature type="compositionally biased region" description="Basic and acidic residues" evidence="2">
    <location>
        <begin position="196"/>
        <end position="215"/>
    </location>
</feature>
<dbReference type="RefSeq" id="WP_094206072.1">
    <property type="nucleotide sequence ID" value="NZ_JAWGQT010000046.1"/>
</dbReference>
<evidence type="ECO:0000313" key="5">
    <source>
        <dbReference type="EMBL" id="OXZ26872.1"/>
    </source>
</evidence>
<proteinExistence type="predicted"/>
<evidence type="ECO:0000313" key="6">
    <source>
        <dbReference type="Proteomes" id="UP000215413"/>
    </source>
</evidence>
<dbReference type="CDD" id="cd22786">
    <property type="entry name" value="DPBB_YuiC-like"/>
    <property type="match status" value="1"/>
</dbReference>
<feature type="signal peptide" evidence="3">
    <location>
        <begin position="1"/>
        <end position="28"/>
    </location>
</feature>
<evidence type="ECO:0000256" key="3">
    <source>
        <dbReference type="SAM" id="SignalP"/>
    </source>
</evidence>
<comment type="caution">
    <text evidence="5">The sequence shown here is derived from an EMBL/GenBank/DDBJ whole genome shotgun (WGS) entry which is preliminary data.</text>
</comment>
<evidence type="ECO:0000259" key="4">
    <source>
        <dbReference type="Pfam" id="PF06725"/>
    </source>
</evidence>
<protein>
    <recommendedName>
        <fullName evidence="4">3D domain-containing protein</fullName>
    </recommendedName>
</protein>
<evidence type="ECO:0000256" key="1">
    <source>
        <dbReference type="ARBA" id="ARBA00022729"/>
    </source>
</evidence>
<dbReference type="GO" id="GO:0009254">
    <property type="term" value="P:peptidoglycan turnover"/>
    <property type="evidence" value="ECO:0007669"/>
    <property type="project" value="InterPro"/>
</dbReference>
<sequence>MNFRKLILNSSVVIMTSLLAFVPSNSQAKDLKNVKVEQKSSENIQSKKYWINDDTDLFKKENEHSKIIEGLEQGDNVKVEKIGEVFAKVNFTKDGKKFEGFIYKSYLSEKEVKPDPNKFEGWVNEETKVFDSKEEKEAKELGVIDKDSEIKGHIDEDNLRITYFGRTAYIVAKNTTKESPADRDKRLAKERKIQAQKLAEKRKKEQEERAKEEKQQAQSAPQNVSGRTITMRSTAYTSDPAENGGYSTTAMGTSIRYGVAAVDPRVIPLGTRLYIEGYGYARAEDTGGAIKGNRIDLVFGSKSQSNNWGRRTVRVTILN</sequence>
<dbReference type="Proteomes" id="UP000215413">
    <property type="component" value="Unassembled WGS sequence"/>
</dbReference>
<dbReference type="PANTHER" id="PTHR39160:SF4">
    <property type="entry name" value="RESUSCITATION-PROMOTING FACTOR RPFB"/>
    <property type="match status" value="1"/>
</dbReference>
<reference evidence="6" key="1">
    <citation type="submission" date="2017-04" db="EMBL/GenBank/DDBJ databases">
        <title>Finegoldia magna isolated from orthopedic joint implant-associated infections.</title>
        <authorList>
            <person name="Bjorklund S."/>
            <person name="Bruggemann H."/>
            <person name="Jensen A."/>
            <person name="Hellmark B."/>
            <person name="Soderquist B."/>
        </authorList>
    </citation>
    <scope>NUCLEOTIDE SEQUENCE [LARGE SCALE GENOMIC DNA]</scope>
    <source>
        <strain evidence="6">CCUG 54800</strain>
    </source>
</reference>
<dbReference type="PANTHER" id="PTHR39160">
    <property type="entry name" value="CELL WALL-BINDING PROTEIN YOCH"/>
    <property type="match status" value="1"/>
</dbReference>
<keyword evidence="1 3" id="KW-0732">Signal</keyword>
<dbReference type="Pfam" id="PF06725">
    <property type="entry name" value="3D"/>
    <property type="match status" value="1"/>
</dbReference>
<dbReference type="EMBL" id="NDYC01000031">
    <property type="protein sequence ID" value="OXZ26872.1"/>
    <property type="molecule type" value="Genomic_DNA"/>
</dbReference>
<organism evidence="5 6">
    <name type="scientific">Finegoldia magna</name>
    <name type="common">Peptostreptococcus magnus</name>
    <dbReference type="NCBI Taxonomy" id="1260"/>
    <lineage>
        <taxon>Bacteria</taxon>
        <taxon>Bacillati</taxon>
        <taxon>Bacillota</taxon>
        <taxon>Tissierellia</taxon>
        <taxon>Tissierellales</taxon>
        <taxon>Peptoniphilaceae</taxon>
        <taxon>Finegoldia</taxon>
    </lineage>
</organism>
<dbReference type="InterPro" id="IPR036908">
    <property type="entry name" value="RlpA-like_sf"/>
</dbReference>
<dbReference type="InterPro" id="IPR051933">
    <property type="entry name" value="Resuscitation_pf_RpfB"/>
</dbReference>
<feature type="domain" description="3D" evidence="4">
    <location>
        <begin position="260"/>
        <end position="319"/>
    </location>
</feature>
<feature type="chain" id="PRO_5012127374" description="3D domain-containing protein" evidence="3">
    <location>
        <begin position="29"/>
        <end position="319"/>
    </location>
</feature>
<gene>
    <name evidence="5" type="ORF">B9N49_06845</name>
</gene>
<dbReference type="InterPro" id="IPR010611">
    <property type="entry name" value="3D_dom"/>
</dbReference>
<feature type="region of interest" description="Disordered" evidence="2">
    <location>
        <begin position="196"/>
        <end position="225"/>
    </location>
</feature>